<evidence type="ECO:0000313" key="2">
    <source>
        <dbReference type="Proteomes" id="UP000037696"/>
    </source>
</evidence>
<comment type="caution">
    <text evidence="1">The sequence shown here is derived from an EMBL/GenBank/DDBJ whole genome shotgun (WGS) entry which is preliminary data.</text>
</comment>
<dbReference type="EMBL" id="LHQQ01000090">
    <property type="protein sequence ID" value="KOS43070.1"/>
    <property type="molecule type" value="Genomic_DNA"/>
</dbReference>
<sequence length="119" mass="13629">MTMDKPFGSLDGAPIVTKFAITETEKLAEIIEQYKLNNRPVPEYCIEDIKQLASLLQQSQPDDNLQLSLNHGLDPEEIVNNNLEIAWYLSAWLYFYNRLAKFSDDDAPLSMFPSLSMRS</sequence>
<organism evidence="1 2">
    <name type="scientific">Penicillium nordicum</name>
    <dbReference type="NCBI Taxonomy" id="229535"/>
    <lineage>
        <taxon>Eukaryota</taxon>
        <taxon>Fungi</taxon>
        <taxon>Dikarya</taxon>
        <taxon>Ascomycota</taxon>
        <taxon>Pezizomycotina</taxon>
        <taxon>Eurotiomycetes</taxon>
        <taxon>Eurotiomycetidae</taxon>
        <taxon>Eurotiales</taxon>
        <taxon>Aspergillaceae</taxon>
        <taxon>Penicillium</taxon>
    </lineage>
</organism>
<keyword evidence="2" id="KW-1185">Reference proteome</keyword>
<reference evidence="1 2" key="1">
    <citation type="submission" date="2015-08" db="EMBL/GenBank/DDBJ databases">
        <title>Genome sequencing of Penicillium nordicum.</title>
        <authorList>
            <person name="Nguyen H.D."/>
            <person name="Seifert K.A."/>
        </authorList>
    </citation>
    <scope>NUCLEOTIDE SEQUENCE [LARGE SCALE GENOMIC DNA]</scope>
    <source>
        <strain evidence="1 2">DAOMC 185683</strain>
    </source>
</reference>
<gene>
    <name evidence="1" type="ORF">ACN38_g6034</name>
</gene>
<protein>
    <submittedName>
        <fullName evidence="1">Uncharacterized protein</fullName>
    </submittedName>
</protein>
<dbReference type="STRING" id="229535.A0A0M8P9C6"/>
<name>A0A0M8P9C6_9EURO</name>
<dbReference type="OrthoDB" id="3477330at2759"/>
<dbReference type="AlphaFoldDB" id="A0A0M8P9C6"/>
<proteinExistence type="predicted"/>
<evidence type="ECO:0000313" key="1">
    <source>
        <dbReference type="EMBL" id="KOS43070.1"/>
    </source>
</evidence>
<dbReference type="Proteomes" id="UP000037696">
    <property type="component" value="Unassembled WGS sequence"/>
</dbReference>
<accession>A0A0M8P9C6</accession>